<organism evidence="3 4">
    <name type="scientific">Cladophialophora immunda</name>
    <dbReference type="NCBI Taxonomy" id="569365"/>
    <lineage>
        <taxon>Eukaryota</taxon>
        <taxon>Fungi</taxon>
        <taxon>Dikarya</taxon>
        <taxon>Ascomycota</taxon>
        <taxon>Pezizomycotina</taxon>
        <taxon>Eurotiomycetes</taxon>
        <taxon>Chaetothyriomycetidae</taxon>
        <taxon>Chaetothyriales</taxon>
        <taxon>Herpotrichiellaceae</taxon>
        <taxon>Cladophialophora</taxon>
    </lineage>
</organism>
<name>A0A0D2DH74_9EURO</name>
<keyword evidence="1" id="KW-0175">Coiled coil</keyword>
<feature type="coiled-coil region" evidence="1">
    <location>
        <begin position="111"/>
        <end position="145"/>
    </location>
</feature>
<evidence type="ECO:0000256" key="2">
    <source>
        <dbReference type="SAM" id="MobiDB-lite"/>
    </source>
</evidence>
<sequence>MLAHDPLRGSQSLELPPSPVSSPSPNFDDVPTIQVATHEVPLPAYWRILGLLEDGKREEEIIQVLIHHTGTKTRRVVTEIVDSVVENQRLITGPPKSSGRLSVAFKKPRRISDYRASRIEARRELQAAEEKLETAKQKEKMVLNEALILSQRKEDLKDLKMSADEQRRTTSAIEHQMKHVLRKHHDVEAEIDFAKRLTLIHKASLA</sequence>
<evidence type="ECO:0000313" key="3">
    <source>
        <dbReference type="EMBL" id="KIW35104.1"/>
    </source>
</evidence>
<protein>
    <submittedName>
        <fullName evidence="3">Uncharacterized protein</fullName>
    </submittedName>
</protein>
<accession>A0A0D2DH74</accession>
<dbReference type="Proteomes" id="UP000054466">
    <property type="component" value="Unassembled WGS sequence"/>
</dbReference>
<dbReference type="RefSeq" id="XP_016255320.1">
    <property type="nucleotide sequence ID" value="XM_016388392.1"/>
</dbReference>
<keyword evidence="4" id="KW-1185">Reference proteome</keyword>
<dbReference type="GeneID" id="27341016"/>
<gene>
    <name evidence="3" type="ORF">PV07_01822</name>
</gene>
<feature type="region of interest" description="Disordered" evidence="2">
    <location>
        <begin position="1"/>
        <end position="29"/>
    </location>
</feature>
<dbReference type="HOGENOM" id="CLU_1372044_0_0_1"/>
<proteinExistence type="predicted"/>
<dbReference type="AlphaFoldDB" id="A0A0D2DH74"/>
<dbReference type="EMBL" id="KN847040">
    <property type="protein sequence ID" value="KIW35104.1"/>
    <property type="molecule type" value="Genomic_DNA"/>
</dbReference>
<evidence type="ECO:0000256" key="1">
    <source>
        <dbReference type="SAM" id="Coils"/>
    </source>
</evidence>
<dbReference type="VEuPathDB" id="FungiDB:PV07_01822"/>
<reference evidence="3 4" key="1">
    <citation type="submission" date="2015-01" db="EMBL/GenBank/DDBJ databases">
        <title>The Genome Sequence of Cladophialophora immunda CBS83496.</title>
        <authorList>
            <consortium name="The Broad Institute Genomics Platform"/>
            <person name="Cuomo C."/>
            <person name="de Hoog S."/>
            <person name="Gorbushina A."/>
            <person name="Stielow B."/>
            <person name="Teixiera M."/>
            <person name="Abouelleil A."/>
            <person name="Chapman S.B."/>
            <person name="Priest M."/>
            <person name="Young S.K."/>
            <person name="Wortman J."/>
            <person name="Nusbaum C."/>
            <person name="Birren B."/>
        </authorList>
    </citation>
    <scope>NUCLEOTIDE SEQUENCE [LARGE SCALE GENOMIC DNA]</scope>
    <source>
        <strain evidence="3 4">CBS 83496</strain>
    </source>
</reference>
<evidence type="ECO:0000313" key="4">
    <source>
        <dbReference type="Proteomes" id="UP000054466"/>
    </source>
</evidence>